<dbReference type="CDD" id="cd00293">
    <property type="entry name" value="USP-like"/>
    <property type="match status" value="1"/>
</dbReference>
<comment type="similarity">
    <text evidence="1">Belongs to the universal stress protein A family.</text>
</comment>
<comment type="caution">
    <text evidence="3">The sequence shown here is derived from an EMBL/GenBank/DDBJ whole genome shotgun (WGS) entry which is preliminary data.</text>
</comment>
<dbReference type="PANTHER" id="PTHR46268">
    <property type="entry name" value="STRESS RESPONSE PROTEIN NHAX"/>
    <property type="match status" value="1"/>
</dbReference>
<gene>
    <name evidence="3" type="ORF">S12H4_43903</name>
</gene>
<feature type="non-terminal residue" evidence="3">
    <location>
        <position position="152"/>
    </location>
</feature>
<evidence type="ECO:0000313" key="3">
    <source>
        <dbReference type="EMBL" id="GAJ11590.1"/>
    </source>
</evidence>
<evidence type="ECO:0000259" key="2">
    <source>
        <dbReference type="Pfam" id="PF00582"/>
    </source>
</evidence>
<protein>
    <recommendedName>
        <fullName evidence="2">UspA domain-containing protein</fullName>
    </recommendedName>
</protein>
<dbReference type="InterPro" id="IPR014729">
    <property type="entry name" value="Rossmann-like_a/b/a_fold"/>
</dbReference>
<dbReference type="Pfam" id="PF00582">
    <property type="entry name" value="Usp"/>
    <property type="match status" value="1"/>
</dbReference>
<dbReference type="EMBL" id="BARW01026996">
    <property type="protein sequence ID" value="GAJ11590.1"/>
    <property type="molecule type" value="Genomic_DNA"/>
</dbReference>
<name>X1VQM4_9ZZZZ</name>
<dbReference type="PANTHER" id="PTHR46268:SF22">
    <property type="entry name" value="SENSOR PROTEIN KDPD-RELATED"/>
    <property type="match status" value="1"/>
</dbReference>
<evidence type="ECO:0000256" key="1">
    <source>
        <dbReference type="ARBA" id="ARBA00008791"/>
    </source>
</evidence>
<feature type="domain" description="UspA" evidence="2">
    <location>
        <begin position="4"/>
        <end position="140"/>
    </location>
</feature>
<sequence>MGIKKLLFVTQFEELWFDALQSLMDLRKAGLNHVVFIHVVERNKVAMRRGKGYLKDEEVKLKEMANVRFIDWAESLFEQGMEVGAYILVGNLVPKVISAAQEEDVDLIVTGYHKKGKIEEIYAGSEIIEILRRISKPVLVHKYMLPSGKVND</sequence>
<accession>X1VQM4</accession>
<organism evidence="3">
    <name type="scientific">marine sediment metagenome</name>
    <dbReference type="NCBI Taxonomy" id="412755"/>
    <lineage>
        <taxon>unclassified sequences</taxon>
        <taxon>metagenomes</taxon>
        <taxon>ecological metagenomes</taxon>
    </lineage>
</organism>
<dbReference type="Gene3D" id="3.40.50.620">
    <property type="entry name" value="HUPs"/>
    <property type="match status" value="1"/>
</dbReference>
<proteinExistence type="inferred from homology"/>
<dbReference type="AlphaFoldDB" id="X1VQM4"/>
<dbReference type="SUPFAM" id="SSF52402">
    <property type="entry name" value="Adenine nucleotide alpha hydrolases-like"/>
    <property type="match status" value="1"/>
</dbReference>
<dbReference type="InterPro" id="IPR006016">
    <property type="entry name" value="UspA"/>
</dbReference>
<reference evidence="3" key="1">
    <citation type="journal article" date="2014" name="Front. Microbiol.">
        <title>High frequency of phylogenetically diverse reductive dehalogenase-homologous genes in deep subseafloor sedimentary metagenomes.</title>
        <authorList>
            <person name="Kawai M."/>
            <person name="Futagami T."/>
            <person name="Toyoda A."/>
            <person name="Takaki Y."/>
            <person name="Nishi S."/>
            <person name="Hori S."/>
            <person name="Arai W."/>
            <person name="Tsubouchi T."/>
            <person name="Morono Y."/>
            <person name="Uchiyama I."/>
            <person name="Ito T."/>
            <person name="Fujiyama A."/>
            <person name="Inagaki F."/>
            <person name="Takami H."/>
        </authorList>
    </citation>
    <scope>NUCLEOTIDE SEQUENCE</scope>
    <source>
        <strain evidence="3">Expedition CK06-06</strain>
    </source>
</reference>